<comment type="caution">
    <text evidence="2">The sequence shown here is derived from an EMBL/GenBank/DDBJ whole genome shotgun (WGS) entry which is preliminary data.</text>
</comment>
<feature type="compositionally biased region" description="Low complexity" evidence="1">
    <location>
        <begin position="26"/>
        <end position="41"/>
    </location>
</feature>
<dbReference type="EMBL" id="AEYX01000001">
    <property type="protein sequence ID" value="EGG49817.1"/>
    <property type="molecule type" value="Genomic_DNA"/>
</dbReference>
<proteinExistence type="predicted"/>
<evidence type="ECO:0000313" key="3">
    <source>
        <dbReference type="Proteomes" id="UP000003022"/>
    </source>
</evidence>
<organism evidence="2 3">
    <name type="scientific">Streptomyces griseoaurantiacus M045</name>
    <dbReference type="NCBI Taxonomy" id="996637"/>
    <lineage>
        <taxon>Bacteria</taxon>
        <taxon>Bacillati</taxon>
        <taxon>Actinomycetota</taxon>
        <taxon>Actinomycetes</taxon>
        <taxon>Kitasatosporales</taxon>
        <taxon>Streptomycetaceae</taxon>
        <taxon>Streptomyces</taxon>
        <taxon>Streptomyces aurantiacus group</taxon>
    </lineage>
</organism>
<evidence type="ECO:0000256" key="1">
    <source>
        <dbReference type="SAM" id="MobiDB-lite"/>
    </source>
</evidence>
<name>F3N9X3_9ACTN</name>
<accession>F3N9X3</accession>
<gene>
    <name evidence="2" type="ORF">SGM_0157</name>
</gene>
<feature type="region of interest" description="Disordered" evidence="1">
    <location>
        <begin position="26"/>
        <end position="50"/>
    </location>
</feature>
<sequence length="50" mass="5311">MTRTGRCSAHRGLRPETDIVVLSGSASTLPLPSAPSTPRAPVGTWPRRRG</sequence>
<reference evidence="2 3" key="1">
    <citation type="journal article" date="2011" name="J. Bacteriol.">
        <title>Draft genome sequence of the marine bacterium Streptomyces griseoaurantiacus M045, which produces novel manumycin-type antibiotics with a pABA core component.</title>
        <authorList>
            <person name="Li F."/>
            <person name="Jiang P."/>
            <person name="Zheng H."/>
            <person name="Wang S."/>
            <person name="Zhao G."/>
            <person name="Qin S."/>
            <person name="Liu Z."/>
        </authorList>
    </citation>
    <scope>NUCLEOTIDE SEQUENCE [LARGE SCALE GENOMIC DNA]</scope>
    <source>
        <strain evidence="2 3">M045</strain>
    </source>
</reference>
<dbReference type="AlphaFoldDB" id="F3N9X3"/>
<keyword evidence="3" id="KW-1185">Reference proteome</keyword>
<evidence type="ECO:0000313" key="2">
    <source>
        <dbReference type="EMBL" id="EGG49817.1"/>
    </source>
</evidence>
<dbReference type="Proteomes" id="UP000003022">
    <property type="component" value="Unassembled WGS sequence"/>
</dbReference>
<protein>
    <submittedName>
        <fullName evidence="2">Uncharacterized protein</fullName>
    </submittedName>
</protein>